<evidence type="ECO:0000313" key="2">
    <source>
        <dbReference type="Proteomes" id="UP000283785"/>
    </source>
</evidence>
<dbReference type="Proteomes" id="UP000283785">
    <property type="component" value="Unassembled WGS sequence"/>
</dbReference>
<comment type="caution">
    <text evidence="1">The sequence shown here is derived from an EMBL/GenBank/DDBJ whole genome shotgun (WGS) entry which is preliminary data.</text>
</comment>
<dbReference type="RefSeq" id="WP_118063035.1">
    <property type="nucleotide sequence ID" value="NZ_QSAG01000001.1"/>
</dbReference>
<organism evidence="1 2">
    <name type="scientific">Segatella copri</name>
    <dbReference type="NCBI Taxonomy" id="165179"/>
    <lineage>
        <taxon>Bacteria</taxon>
        <taxon>Pseudomonadati</taxon>
        <taxon>Bacteroidota</taxon>
        <taxon>Bacteroidia</taxon>
        <taxon>Bacteroidales</taxon>
        <taxon>Prevotellaceae</taxon>
        <taxon>Segatella</taxon>
    </lineage>
</organism>
<name>A0AA92W714_9BACT</name>
<reference evidence="1 2" key="1">
    <citation type="submission" date="2018-08" db="EMBL/GenBank/DDBJ databases">
        <title>A genome reference for cultivated species of the human gut microbiota.</title>
        <authorList>
            <person name="Zou Y."/>
            <person name="Xue W."/>
            <person name="Luo G."/>
        </authorList>
    </citation>
    <scope>NUCLEOTIDE SEQUENCE [LARGE SCALE GENOMIC DNA]</scope>
    <source>
        <strain evidence="1 2">AF12-50</strain>
    </source>
</reference>
<evidence type="ECO:0000313" key="1">
    <source>
        <dbReference type="EMBL" id="RGW45048.1"/>
    </source>
</evidence>
<dbReference type="EMBL" id="QSAG01000001">
    <property type="protein sequence ID" value="RGW45048.1"/>
    <property type="molecule type" value="Genomic_DNA"/>
</dbReference>
<sequence>MLDNFFTRQANGGAVFTGRTLIQAHGSIGGHKNVFVKLVKGSKDALCYPTTGGILKNPFKGRAKIYAGDLVEYTPNINNTTGAEVKILKFYELAKDATETDVTYKLVRDGYHHIPYAGDTIMVGQKDFATQAKGVTITNVEKTTDGSNDIWLVTVSETLGTAQKAGDILVEAAKAGAKTLPMVTNPNAYADKDMDFLYDANMEGVDDLEYMLTPALAQEDTVIDLVAIGNLPPAVLALNKSRVKTWFWFN</sequence>
<gene>
    <name evidence="1" type="ORF">DWV76_00585</name>
</gene>
<proteinExistence type="predicted"/>
<accession>A0AA92W714</accession>
<protein>
    <submittedName>
        <fullName evidence="1">Uncharacterized protein</fullName>
    </submittedName>
</protein>
<dbReference type="AlphaFoldDB" id="A0AA92W714"/>